<feature type="compositionally biased region" description="Low complexity" evidence="1">
    <location>
        <begin position="394"/>
        <end position="417"/>
    </location>
</feature>
<dbReference type="Pfam" id="PF13640">
    <property type="entry name" value="2OG-FeII_Oxy_3"/>
    <property type="match status" value="1"/>
</dbReference>
<name>D3B109_HETP5</name>
<feature type="compositionally biased region" description="Basic and acidic residues" evidence="1">
    <location>
        <begin position="419"/>
        <end position="431"/>
    </location>
</feature>
<evidence type="ECO:0000259" key="2">
    <source>
        <dbReference type="Pfam" id="PF13640"/>
    </source>
</evidence>
<dbReference type="GeneID" id="31357503"/>
<feature type="compositionally biased region" description="Acidic residues" evidence="1">
    <location>
        <begin position="380"/>
        <end position="393"/>
    </location>
</feature>
<feature type="compositionally biased region" description="Acidic residues" evidence="1">
    <location>
        <begin position="11"/>
        <end position="34"/>
    </location>
</feature>
<evidence type="ECO:0000313" key="4">
    <source>
        <dbReference type="Proteomes" id="UP000001396"/>
    </source>
</evidence>
<keyword evidence="4" id="KW-1185">Reference proteome</keyword>
<dbReference type="Proteomes" id="UP000001396">
    <property type="component" value="Unassembled WGS sequence"/>
</dbReference>
<reference evidence="3 4" key="1">
    <citation type="journal article" date="2011" name="Genome Res.">
        <title>Phylogeny-wide analysis of social amoeba genomes highlights ancient origins for complex intercellular communication.</title>
        <authorList>
            <person name="Heidel A.J."/>
            <person name="Lawal H.M."/>
            <person name="Felder M."/>
            <person name="Schilde C."/>
            <person name="Helps N.R."/>
            <person name="Tunggal B."/>
            <person name="Rivero F."/>
            <person name="John U."/>
            <person name="Schleicher M."/>
            <person name="Eichinger L."/>
            <person name="Platzer M."/>
            <person name="Noegel A.A."/>
            <person name="Schaap P."/>
            <person name="Gloeckner G."/>
        </authorList>
    </citation>
    <scope>NUCLEOTIDE SEQUENCE [LARGE SCALE GENOMIC DNA]</scope>
    <source>
        <strain evidence="4">ATCC 26659 / Pp 5 / PN500</strain>
    </source>
</reference>
<feature type="region of interest" description="Disordered" evidence="1">
    <location>
        <begin position="380"/>
        <end position="431"/>
    </location>
</feature>
<gene>
    <name evidence="3" type="ORF">PPL_01977</name>
</gene>
<accession>D3B109</accession>
<dbReference type="InParanoid" id="D3B109"/>
<dbReference type="Gene3D" id="2.60.120.620">
    <property type="entry name" value="q2cbj1_9rhob like domain"/>
    <property type="match status" value="1"/>
</dbReference>
<feature type="domain" description="Prolyl 4-hydroxylase alpha subunit Fe(2+) 2OG dioxygenase" evidence="2">
    <location>
        <begin position="142"/>
        <end position="227"/>
    </location>
</feature>
<dbReference type="AlphaFoldDB" id="D3B109"/>
<dbReference type="PANTHER" id="PTHR33099:SF13">
    <property type="entry name" value="F-BOX DOMAIN-CONTAINING PROTEIN-RELATED"/>
    <property type="match status" value="1"/>
</dbReference>
<dbReference type="RefSeq" id="XP_020437093.1">
    <property type="nucleotide sequence ID" value="XM_020572976.1"/>
</dbReference>
<dbReference type="EMBL" id="ADBJ01000008">
    <property type="protein sequence ID" value="EFA84983.1"/>
    <property type="molecule type" value="Genomic_DNA"/>
</dbReference>
<dbReference type="PANTHER" id="PTHR33099">
    <property type="entry name" value="FE2OG DIOXYGENASE DOMAIN-CONTAINING PROTEIN"/>
    <property type="match status" value="1"/>
</dbReference>
<feature type="compositionally biased region" description="Basic and acidic residues" evidence="1">
    <location>
        <begin position="1"/>
        <end position="10"/>
    </location>
</feature>
<proteinExistence type="predicted"/>
<feature type="region of interest" description="Disordered" evidence="1">
    <location>
        <begin position="1"/>
        <end position="34"/>
    </location>
</feature>
<evidence type="ECO:0000313" key="3">
    <source>
        <dbReference type="EMBL" id="EFA84983.1"/>
    </source>
</evidence>
<protein>
    <recommendedName>
        <fullName evidence="2">Prolyl 4-hydroxylase alpha subunit Fe(2+) 2OG dioxygenase domain-containing protein</fullName>
    </recommendedName>
</protein>
<organism evidence="3 4">
    <name type="scientific">Heterostelium pallidum (strain ATCC 26659 / Pp 5 / PN500)</name>
    <name type="common">Cellular slime mold</name>
    <name type="synonym">Polysphondylium pallidum</name>
    <dbReference type="NCBI Taxonomy" id="670386"/>
    <lineage>
        <taxon>Eukaryota</taxon>
        <taxon>Amoebozoa</taxon>
        <taxon>Evosea</taxon>
        <taxon>Eumycetozoa</taxon>
        <taxon>Dictyostelia</taxon>
        <taxon>Acytosteliales</taxon>
        <taxon>Acytosteliaceae</taxon>
        <taxon>Heterostelium</taxon>
    </lineage>
</organism>
<dbReference type="InterPro" id="IPR044862">
    <property type="entry name" value="Pro_4_hyd_alph_FE2OG_OXY"/>
</dbReference>
<sequence length="431" mass="48101">MAPKNSKVENEVENEEEENEEGYEEEEEEEYDEGETLEHLYYKNDRDLCDKMPTIKAKGILMGTLSYPATNDEVKILIKAAVRAPHGKGTKTVVDENVRKVWQLDVSKFEVGRIKPILDTILPRIAQELGMIGDKIKANLYKLLIYDKGSFFLPHKDSEKEDKMFGTLIALPCQHRGGDLVISHSDQTDTVNLENSDPSTIRYCAFYADCTHEVKQVTSGNRICLVYNLLKSNKRTAAATESTDIEHRYTMKTMSLAKLKGKDKAIAALFASISGKVDATPCLGMVDIKETCSEWYMPRAQFIGAPDAEMNDDYEPEFTCVIDYITSFDGDSKESFEVPDKSVIPYLSLNGTKPNRITNVTCNKYTRLYSRAAIILISDSESDSSDDSNDSNDSDSTSSSSQTTTITTTTTTTTTTSPIKEKETKPGKTKS</sequence>
<comment type="caution">
    <text evidence="3">The sequence shown here is derived from an EMBL/GenBank/DDBJ whole genome shotgun (WGS) entry which is preliminary data.</text>
</comment>
<evidence type="ECO:0000256" key="1">
    <source>
        <dbReference type="SAM" id="MobiDB-lite"/>
    </source>
</evidence>